<sequence>MNVQELDLSDNQINGSLPNFPSTLQNLDISNNRVSGALFEDIGDILPRLRNKLEGQIPEELTFLTALIGLNLSHNQLSGKIPKKIGELEWLESLDLSENELSGQIPDSMSSLTKLSHLNLSNNNLSGKIPGGKQLQTLDDPSIYAGNPLLCGDSVLKKCREEEPEQDQDKEENGEDSSAEKMWFYIVIMSGFATGFWGVVGCLIFKKSWRHAYFQFVDRSKEWLLVHVTLKMTSFNNRIKGNCWF</sequence>
<evidence type="ECO:0000256" key="10">
    <source>
        <dbReference type="ARBA" id="ARBA00023180"/>
    </source>
</evidence>
<protein>
    <submittedName>
        <fullName evidence="12">Uncharacterized protein</fullName>
    </submittedName>
</protein>
<dbReference type="InterPro" id="IPR046956">
    <property type="entry name" value="RLP23-like"/>
</dbReference>
<dbReference type="Gene3D" id="3.80.10.10">
    <property type="entry name" value="Ribonuclease Inhibitor"/>
    <property type="match status" value="1"/>
</dbReference>
<keyword evidence="8 11" id="KW-0472">Membrane</keyword>
<dbReference type="STRING" id="93759.A0A1R3JSY0"/>
<keyword evidence="13" id="KW-1185">Reference proteome</keyword>
<dbReference type="FunFam" id="3.80.10.10:FF:000111">
    <property type="entry name" value="LRR receptor-like serine/threonine-protein kinase ERECTA"/>
    <property type="match status" value="1"/>
</dbReference>
<dbReference type="Pfam" id="PF00560">
    <property type="entry name" value="LRR_1"/>
    <property type="match status" value="2"/>
</dbReference>
<comment type="subcellular location">
    <subcellularLocation>
        <location evidence="1">Membrane</location>
        <topology evidence="1">Single-pass type I membrane protein</topology>
    </subcellularLocation>
</comment>
<dbReference type="PROSITE" id="PS51450">
    <property type="entry name" value="LRR"/>
    <property type="match status" value="1"/>
</dbReference>
<dbReference type="SUPFAM" id="SSF52058">
    <property type="entry name" value="L domain-like"/>
    <property type="match status" value="1"/>
</dbReference>
<evidence type="ECO:0000256" key="1">
    <source>
        <dbReference type="ARBA" id="ARBA00004479"/>
    </source>
</evidence>
<evidence type="ECO:0000256" key="11">
    <source>
        <dbReference type="SAM" id="Phobius"/>
    </source>
</evidence>
<keyword evidence="10" id="KW-0325">Glycoprotein</keyword>
<evidence type="ECO:0000256" key="6">
    <source>
        <dbReference type="ARBA" id="ARBA00022737"/>
    </source>
</evidence>
<proteinExistence type="inferred from homology"/>
<evidence type="ECO:0000256" key="4">
    <source>
        <dbReference type="ARBA" id="ARBA00022692"/>
    </source>
</evidence>
<dbReference type="EMBL" id="AWUE01015409">
    <property type="protein sequence ID" value="OMO97851.1"/>
    <property type="molecule type" value="Genomic_DNA"/>
</dbReference>
<dbReference type="PANTHER" id="PTHR48063:SF112">
    <property type="entry name" value="RECEPTOR LIKE PROTEIN 30-LIKE"/>
    <property type="match status" value="1"/>
</dbReference>
<dbReference type="GO" id="GO:0016020">
    <property type="term" value="C:membrane"/>
    <property type="evidence" value="ECO:0007669"/>
    <property type="project" value="UniProtKB-SubCell"/>
</dbReference>
<evidence type="ECO:0000256" key="9">
    <source>
        <dbReference type="ARBA" id="ARBA00023170"/>
    </source>
</evidence>
<keyword evidence="4 11" id="KW-0812">Transmembrane</keyword>
<dbReference type="Pfam" id="PF13855">
    <property type="entry name" value="LRR_8"/>
    <property type="match status" value="1"/>
</dbReference>
<keyword evidence="5" id="KW-0732">Signal</keyword>
<dbReference type="InterPro" id="IPR032675">
    <property type="entry name" value="LRR_dom_sf"/>
</dbReference>
<comment type="caution">
    <text evidence="12">The sequence shown here is derived from an EMBL/GenBank/DDBJ whole genome shotgun (WGS) entry which is preliminary data.</text>
</comment>
<dbReference type="AlphaFoldDB" id="A0A1R3JSY0"/>
<evidence type="ECO:0000256" key="7">
    <source>
        <dbReference type="ARBA" id="ARBA00022989"/>
    </source>
</evidence>
<dbReference type="PRINTS" id="PR00019">
    <property type="entry name" value="LEURICHRPT"/>
</dbReference>
<comment type="similarity">
    <text evidence="2">Belongs to the RLP family.</text>
</comment>
<evidence type="ECO:0000256" key="8">
    <source>
        <dbReference type="ARBA" id="ARBA00023136"/>
    </source>
</evidence>
<accession>A0A1R3JSY0</accession>
<evidence type="ECO:0000313" key="13">
    <source>
        <dbReference type="Proteomes" id="UP000187203"/>
    </source>
</evidence>
<organism evidence="12 13">
    <name type="scientific">Corchorus olitorius</name>
    <dbReference type="NCBI Taxonomy" id="93759"/>
    <lineage>
        <taxon>Eukaryota</taxon>
        <taxon>Viridiplantae</taxon>
        <taxon>Streptophyta</taxon>
        <taxon>Embryophyta</taxon>
        <taxon>Tracheophyta</taxon>
        <taxon>Spermatophyta</taxon>
        <taxon>Magnoliopsida</taxon>
        <taxon>eudicotyledons</taxon>
        <taxon>Gunneridae</taxon>
        <taxon>Pentapetalae</taxon>
        <taxon>rosids</taxon>
        <taxon>malvids</taxon>
        <taxon>Malvales</taxon>
        <taxon>Malvaceae</taxon>
        <taxon>Grewioideae</taxon>
        <taxon>Apeibeae</taxon>
        <taxon>Corchorus</taxon>
    </lineage>
</organism>
<keyword evidence="9" id="KW-0675">Receptor</keyword>
<feature type="transmembrane region" description="Helical" evidence="11">
    <location>
        <begin position="182"/>
        <end position="205"/>
    </location>
</feature>
<evidence type="ECO:0000256" key="3">
    <source>
        <dbReference type="ARBA" id="ARBA00022614"/>
    </source>
</evidence>
<keyword evidence="3" id="KW-0433">Leucine-rich repeat</keyword>
<evidence type="ECO:0000313" key="12">
    <source>
        <dbReference type="EMBL" id="OMO97851.1"/>
    </source>
</evidence>
<reference evidence="13" key="1">
    <citation type="submission" date="2013-09" db="EMBL/GenBank/DDBJ databases">
        <title>Corchorus olitorius genome sequencing.</title>
        <authorList>
            <person name="Alam M."/>
            <person name="Haque M.S."/>
            <person name="Islam M.S."/>
            <person name="Emdad E.M."/>
            <person name="Islam M.M."/>
            <person name="Ahmed B."/>
            <person name="Halim A."/>
            <person name="Hossen Q.M.M."/>
            <person name="Hossain M.Z."/>
            <person name="Ahmed R."/>
            <person name="Khan M.M."/>
            <person name="Islam R."/>
            <person name="Rashid M.M."/>
            <person name="Khan S.A."/>
            <person name="Rahman M.S."/>
            <person name="Alam M."/>
            <person name="Yahiya A.S."/>
            <person name="Khan M.S."/>
            <person name="Azam M.S."/>
            <person name="Haque T."/>
            <person name="Lashkar M.Z.H."/>
            <person name="Akhand A.I."/>
            <person name="Morshed G."/>
            <person name="Roy S."/>
            <person name="Uddin K.S."/>
            <person name="Rabeya T."/>
            <person name="Hossain A.S."/>
            <person name="Chowdhury A."/>
            <person name="Snigdha A.R."/>
            <person name="Mortoza M.S."/>
            <person name="Matin S.A."/>
            <person name="Hoque S.M.E."/>
            <person name="Islam M.K."/>
            <person name="Roy D.K."/>
            <person name="Haider R."/>
            <person name="Moosa M.M."/>
            <person name="Elias S.M."/>
            <person name="Hasan A.M."/>
            <person name="Jahan S."/>
            <person name="Shafiuddin M."/>
            <person name="Mahmood N."/>
            <person name="Shommy N.S."/>
        </authorList>
    </citation>
    <scope>NUCLEOTIDE SEQUENCE [LARGE SCALE GENOMIC DNA]</scope>
    <source>
        <strain evidence="13">cv. O-4</strain>
    </source>
</reference>
<keyword evidence="6" id="KW-0677">Repeat</keyword>
<evidence type="ECO:0000256" key="2">
    <source>
        <dbReference type="ARBA" id="ARBA00009592"/>
    </source>
</evidence>
<gene>
    <name evidence="12" type="ORF">COLO4_14319</name>
</gene>
<dbReference type="PANTHER" id="PTHR48063">
    <property type="entry name" value="LRR RECEPTOR-LIKE KINASE"/>
    <property type="match status" value="1"/>
</dbReference>
<keyword evidence="7 11" id="KW-1133">Transmembrane helix</keyword>
<dbReference type="Proteomes" id="UP000187203">
    <property type="component" value="Unassembled WGS sequence"/>
</dbReference>
<dbReference type="InterPro" id="IPR001611">
    <property type="entry name" value="Leu-rich_rpt"/>
</dbReference>
<name>A0A1R3JSY0_9ROSI</name>
<dbReference type="OrthoDB" id="998813at2759"/>
<evidence type="ECO:0000256" key="5">
    <source>
        <dbReference type="ARBA" id="ARBA00022729"/>
    </source>
</evidence>